<sequence>MLLNVIIVWFIVILPLIFSQSRLYWTDIVSENELWQEHDCLYRHEFMSATASERVHEIVPYCFRSSNTRTMFSNTSIGHGNTITFDELRKQNVTSQQLYSWSGPIDIVERYHMYLDNSHDVSLSEQTFYNCTSPWFGVSCEFSFNMSMEFTDIVWTVFNAKPGEWKTQIAEISNYSCYIHISMCDRGPEPLCLDWREICDGKLDCANGGRDEEGCEVLETNECGSNEYRCHNGLCIPADNFHDMASNPDCLDGSDEPPKLDGCTWSPAFSCEELACRNALEFACGDGGCSERGYPTDYGVCSNGRDARFSLVITAKREMPALSEKCWQAMMCVTALAEIASVNCQCEEDMWDNIIQAECTSEFIFPSQPVLFHHVYFVFLNNQTITKNTIWLPNYICYDIQLCPFLPATKIINGSTCRYYSEFNLHNDYIYFNKLIVDLIKIFRTCSMKNDIPCHQYPNLFQCDTNSSKCISHHRRVDGVTDCAAGIDEQTQYSCSIEDEHRFRCSPSSSVCIAPITIQDKKWDCLAGEDERKPEARIVSFPTLCDRFQDQTFELINGKNESDETDCQDWQCNNIYNRCDGFYNCLNEVDEANCSYSLCPPFYHPCVSRITKKFICLPMNQVNDGTENCIGASDERQYCRDVYPSVEEKNFRFKCWNHTDCYSPGMVCDDEIDCPYEDDEQFCEPSIGISEAEGRCRSSMEKNRSLEENLVCNITDEFKKMVIYFSLRNSYVYPTLTSTFPINSAHVNLYDDQQHNIRMPSPIAIDLHRAWHCYRGILVYRNTFEEEQCLCPPSYYGDKCQYQNQRVSLIVQFQQENSRDQRAVFHVVIMLVDDSYQIHSYDHIVYVPTRDCNIKHNVYLLYQTRPKDTLRNYTIRIDVFNKSDLSYYTSWQLAIPFIFLPINRLSARVTIPAQHPQMRTNCPLVCNHGQCMTFGNTKNIFCRCDAGWSGDRCSIFHECDCGSDSLCVGSRRNRSICVCQTGKLGSRCLLQSTVCQLKDVCKHGGQCIPMDERISEHRFTCLCMKGFSGPTCEIINTQIVVSFKDVNIPQFILAHFIEIFTDAHPVRISFFSKVPFDSDRATLFIAKPYHMIFVEFAKDYYLAYVQETYIPSTTIKTNIIPAHRCASVDKIFNSTIVQWHSLRRIKLYHMPCQLRPELACFYDEKFICLCNLDRHANCFEFDHNMHYNCLGRNHCENGGQCFQDDPHCPTTSMCVCAECFYGARCQLSTQSFDLSLDAIIGYSIYPNVAFSHQPAVIKVTTALTMIMSTIGVINGILSAITFRVKIHRGVGCDIYLLTASIVSIFSMIGFTYKFFFLLSTQMAQITGLFFLRINCILIDFSLKILVNIGSWLNACVSVERAYTIWMGTHFDCRTSKRIAKWIILFSSMLVILTGIHEPIYRNLIYDDEEQRTWCIAIYPERLQVYISAMNTFHVLAPFILNFMSALVIIILSARKRSTVQKNRTYKQHLNNQLQQHKYLLISPCILVLLVLPRLIISYLIGCMKSTRDPWSFLFGYLVSFLPQTLTFALFVAPSNMYKNELRAEFKRLQQNARSYILCNWN</sequence>
<keyword evidence="2 8" id="KW-0812">Transmembrane</keyword>
<dbReference type="CDD" id="cd00112">
    <property type="entry name" value="LDLa"/>
    <property type="match status" value="1"/>
</dbReference>
<evidence type="ECO:0000256" key="4">
    <source>
        <dbReference type="ARBA" id="ARBA00023136"/>
    </source>
</evidence>
<organism evidence="12 16">
    <name type="scientific">Rotaria magnacalcarata</name>
    <dbReference type="NCBI Taxonomy" id="392030"/>
    <lineage>
        <taxon>Eukaryota</taxon>
        <taxon>Metazoa</taxon>
        <taxon>Spiralia</taxon>
        <taxon>Gnathifera</taxon>
        <taxon>Rotifera</taxon>
        <taxon>Eurotatoria</taxon>
        <taxon>Bdelloidea</taxon>
        <taxon>Philodinida</taxon>
        <taxon>Philodinidae</taxon>
        <taxon>Rotaria</taxon>
    </lineage>
</organism>
<comment type="subcellular location">
    <subcellularLocation>
        <location evidence="1">Membrane</location>
    </subcellularLocation>
</comment>
<dbReference type="Proteomes" id="UP000681967">
    <property type="component" value="Unassembled WGS sequence"/>
</dbReference>
<dbReference type="EMBL" id="CAJOBJ010004003">
    <property type="protein sequence ID" value="CAF3985837.1"/>
    <property type="molecule type" value="Genomic_DNA"/>
</dbReference>
<feature type="chain" id="PRO_5036228212" evidence="9">
    <location>
        <begin position="20"/>
        <end position="1561"/>
    </location>
</feature>
<feature type="disulfide bond" evidence="7">
    <location>
        <begin position="668"/>
        <end position="683"/>
    </location>
</feature>
<dbReference type="PROSITE" id="PS50262">
    <property type="entry name" value="G_PROTEIN_RECEP_F1_2"/>
    <property type="match status" value="1"/>
</dbReference>
<feature type="domain" description="EGF-like" evidence="10">
    <location>
        <begin position="991"/>
        <end position="1033"/>
    </location>
</feature>
<dbReference type="SMART" id="SM00181">
    <property type="entry name" value="EGF"/>
    <property type="match status" value="4"/>
</dbReference>
<dbReference type="EMBL" id="CAJNOV010018739">
    <property type="protein sequence ID" value="CAF1623793.1"/>
    <property type="molecule type" value="Genomic_DNA"/>
</dbReference>
<reference evidence="12" key="1">
    <citation type="submission" date="2021-02" db="EMBL/GenBank/DDBJ databases">
        <authorList>
            <person name="Nowell W R."/>
        </authorList>
    </citation>
    <scope>NUCLEOTIDE SEQUENCE</scope>
</reference>
<evidence type="ECO:0000256" key="3">
    <source>
        <dbReference type="ARBA" id="ARBA00022989"/>
    </source>
</evidence>
<dbReference type="PANTHER" id="PTHR24044:SF420">
    <property type="entry name" value="DELTA AND NOTCH-LIKE EPIDERMAL GROWTH FACTOR-RELATED RECEPTOR ISOFORM X1"/>
    <property type="match status" value="1"/>
</dbReference>
<accession>A0A815LJE1</accession>
<dbReference type="OrthoDB" id="10046973at2759"/>
<feature type="domain" description="G-protein coupled receptors family 1 profile" evidence="11">
    <location>
        <begin position="1273"/>
        <end position="1530"/>
    </location>
</feature>
<evidence type="ECO:0000313" key="14">
    <source>
        <dbReference type="EMBL" id="CAF3796320.1"/>
    </source>
</evidence>
<dbReference type="InterPro" id="IPR050906">
    <property type="entry name" value="Notch_signaling"/>
</dbReference>
<dbReference type="GO" id="GO:0005112">
    <property type="term" value="F:Notch binding"/>
    <property type="evidence" value="ECO:0007669"/>
    <property type="project" value="TreeGrafter"/>
</dbReference>
<feature type="transmembrane region" description="Helical" evidence="8">
    <location>
        <begin position="1262"/>
        <end position="1282"/>
    </location>
</feature>
<evidence type="ECO:0000259" key="10">
    <source>
        <dbReference type="PROSITE" id="PS50026"/>
    </source>
</evidence>
<evidence type="ECO:0000313" key="13">
    <source>
        <dbReference type="EMBL" id="CAF1623793.1"/>
    </source>
</evidence>
<evidence type="ECO:0000256" key="7">
    <source>
        <dbReference type="PROSITE-ProRule" id="PRU00124"/>
    </source>
</evidence>
<feature type="signal peptide" evidence="9">
    <location>
        <begin position="1"/>
        <end position="19"/>
    </location>
</feature>
<feature type="transmembrane region" description="Helical" evidence="8">
    <location>
        <begin position="1432"/>
        <end position="1453"/>
    </location>
</feature>
<dbReference type="EMBL" id="CAJOBH010000491">
    <property type="protein sequence ID" value="CAF3796320.1"/>
    <property type="molecule type" value="Genomic_DNA"/>
</dbReference>
<dbReference type="CDD" id="cd00054">
    <property type="entry name" value="EGF_CA"/>
    <property type="match status" value="1"/>
</dbReference>
<dbReference type="PROSITE" id="PS50068">
    <property type="entry name" value="LDLRA_2"/>
    <property type="match status" value="3"/>
</dbReference>
<dbReference type="SUPFAM" id="SSF81321">
    <property type="entry name" value="Family A G protein-coupled receptor-like"/>
    <property type="match status" value="1"/>
</dbReference>
<evidence type="ECO:0000259" key="11">
    <source>
        <dbReference type="PROSITE" id="PS50262"/>
    </source>
</evidence>
<evidence type="ECO:0000256" key="6">
    <source>
        <dbReference type="PROSITE-ProRule" id="PRU00076"/>
    </source>
</evidence>
<dbReference type="Proteomes" id="UP000663834">
    <property type="component" value="Unassembled WGS sequence"/>
</dbReference>
<dbReference type="Proteomes" id="UP000681720">
    <property type="component" value="Unassembled WGS sequence"/>
</dbReference>
<dbReference type="Proteomes" id="UP000663855">
    <property type="component" value="Unassembled WGS sequence"/>
</dbReference>
<dbReference type="PRINTS" id="PR00261">
    <property type="entry name" value="LDLRECEPTOR"/>
</dbReference>
<gene>
    <name evidence="14" type="ORF">BYL167_LOCUS2740</name>
    <name evidence="13" type="ORF">CJN711_LOCUS38367</name>
    <name evidence="15" type="ORF">GIL414_LOCUS10933</name>
    <name evidence="12" type="ORF">KQP761_LOCUS10057</name>
</gene>
<feature type="transmembrane region" description="Helical" evidence="8">
    <location>
        <begin position="1478"/>
        <end position="1500"/>
    </location>
</feature>
<feature type="domain" description="EGF-like" evidence="10">
    <location>
        <begin position="918"/>
        <end position="954"/>
    </location>
</feature>
<evidence type="ECO:0000256" key="8">
    <source>
        <dbReference type="SAM" id="Phobius"/>
    </source>
</evidence>
<dbReference type="Gene3D" id="2.10.25.10">
    <property type="entry name" value="Laminin"/>
    <property type="match status" value="2"/>
</dbReference>
<keyword evidence="3 8" id="KW-1133">Transmembrane helix</keyword>
<proteinExistence type="predicted"/>
<dbReference type="SUPFAM" id="SSF57424">
    <property type="entry name" value="LDL receptor-like module"/>
    <property type="match status" value="2"/>
</dbReference>
<dbReference type="SMART" id="SM00192">
    <property type="entry name" value="LDLa"/>
    <property type="match status" value="7"/>
</dbReference>
<evidence type="ECO:0000313" key="12">
    <source>
        <dbReference type="EMBL" id="CAF1409186.1"/>
    </source>
</evidence>
<dbReference type="InterPro" id="IPR036055">
    <property type="entry name" value="LDL_receptor-like_sf"/>
</dbReference>
<protein>
    <submittedName>
        <fullName evidence="12">Uncharacterized protein</fullName>
    </submittedName>
</protein>
<evidence type="ECO:0000256" key="9">
    <source>
        <dbReference type="SAM" id="SignalP"/>
    </source>
</evidence>
<feature type="disulfide bond" evidence="6">
    <location>
        <begin position="944"/>
        <end position="953"/>
    </location>
</feature>
<feature type="transmembrane region" description="Helical" evidence="8">
    <location>
        <begin position="1294"/>
        <end position="1316"/>
    </location>
</feature>
<evidence type="ECO:0000313" key="15">
    <source>
        <dbReference type="EMBL" id="CAF3985837.1"/>
    </source>
</evidence>
<evidence type="ECO:0000256" key="2">
    <source>
        <dbReference type="ARBA" id="ARBA00022692"/>
    </source>
</evidence>
<evidence type="ECO:0000256" key="5">
    <source>
        <dbReference type="ARBA" id="ARBA00023157"/>
    </source>
</evidence>
<dbReference type="PROSITE" id="PS01186">
    <property type="entry name" value="EGF_2"/>
    <property type="match status" value="2"/>
</dbReference>
<feature type="disulfide bond" evidence="7">
    <location>
        <begin position="223"/>
        <end position="235"/>
    </location>
</feature>
<dbReference type="Gene3D" id="1.20.1070.10">
    <property type="entry name" value="Rhodopsin 7-helix transmembrane proteins"/>
    <property type="match status" value="1"/>
</dbReference>
<name>A0A815LJE1_9BILA</name>
<dbReference type="PROSITE" id="PS50026">
    <property type="entry name" value="EGF_3"/>
    <property type="match status" value="2"/>
</dbReference>
<dbReference type="InterPro" id="IPR000742">
    <property type="entry name" value="EGF"/>
</dbReference>
<comment type="caution">
    <text evidence="12">The sequence shown here is derived from an EMBL/GenBank/DDBJ whole genome shotgun (WGS) entry which is preliminary data.</text>
</comment>
<dbReference type="InterPro" id="IPR002172">
    <property type="entry name" value="LDrepeatLR_classA_rpt"/>
</dbReference>
<feature type="transmembrane region" description="Helical" evidence="8">
    <location>
        <begin position="1378"/>
        <end position="1396"/>
    </location>
</feature>
<evidence type="ECO:0000256" key="1">
    <source>
        <dbReference type="ARBA" id="ARBA00004370"/>
    </source>
</evidence>
<keyword evidence="6" id="KW-0245">EGF-like domain</keyword>
<comment type="caution">
    <text evidence="6">Lacks conserved residue(s) required for the propagation of feature annotation.</text>
</comment>
<dbReference type="PROSITE" id="PS00022">
    <property type="entry name" value="EGF_1"/>
    <property type="match status" value="4"/>
</dbReference>
<dbReference type="EMBL" id="CAJNOW010004238">
    <property type="protein sequence ID" value="CAF1409186.1"/>
    <property type="molecule type" value="Genomic_DNA"/>
</dbReference>
<dbReference type="PANTHER" id="PTHR24044">
    <property type="entry name" value="NOTCH LIGAND FAMILY MEMBER"/>
    <property type="match status" value="1"/>
</dbReference>
<feature type="disulfide bond" evidence="6">
    <location>
        <begin position="1023"/>
        <end position="1032"/>
    </location>
</feature>
<keyword evidence="5 6" id="KW-1015">Disulfide bond</keyword>
<dbReference type="GO" id="GO:0016020">
    <property type="term" value="C:membrane"/>
    <property type="evidence" value="ECO:0007669"/>
    <property type="project" value="UniProtKB-SubCell"/>
</dbReference>
<feature type="transmembrane region" description="Helical" evidence="8">
    <location>
        <begin position="1512"/>
        <end position="1532"/>
    </location>
</feature>
<dbReference type="InterPro" id="IPR017452">
    <property type="entry name" value="GPCR_Rhodpsn_7TM"/>
</dbReference>
<keyword evidence="9" id="KW-0732">Signal</keyword>
<dbReference type="SUPFAM" id="SSF57196">
    <property type="entry name" value="EGF/Laminin"/>
    <property type="match status" value="2"/>
</dbReference>
<dbReference type="Gene3D" id="4.10.400.10">
    <property type="entry name" value="Low-density Lipoprotein Receptor"/>
    <property type="match status" value="2"/>
</dbReference>
<evidence type="ECO:0000313" key="16">
    <source>
        <dbReference type="Proteomes" id="UP000663834"/>
    </source>
</evidence>
<keyword evidence="4 8" id="KW-0472">Membrane</keyword>